<name>A0ABV0G920_9BURK</name>
<protein>
    <recommendedName>
        <fullName evidence="3">Calcineurin-like phosphoesterase domain-containing protein</fullName>
    </recommendedName>
</protein>
<evidence type="ECO:0008006" key="3">
    <source>
        <dbReference type="Google" id="ProtNLM"/>
    </source>
</evidence>
<comment type="caution">
    <text evidence="1">The sequence shown here is derived from an EMBL/GenBank/DDBJ whole genome shotgun (WGS) entry which is preliminary data.</text>
</comment>
<evidence type="ECO:0000313" key="1">
    <source>
        <dbReference type="EMBL" id="MEO3711540.1"/>
    </source>
</evidence>
<proteinExistence type="predicted"/>
<reference evidence="1 2" key="1">
    <citation type="submission" date="2024-05" db="EMBL/GenBank/DDBJ databases">
        <title>Roseateles sp. 2.12 16S ribosomal RNA gene Genome sequencing and assembly.</title>
        <authorList>
            <person name="Woo H."/>
        </authorList>
    </citation>
    <scope>NUCLEOTIDE SEQUENCE [LARGE SCALE GENOMIC DNA]</scope>
    <source>
        <strain evidence="1 2">2.12</strain>
    </source>
</reference>
<gene>
    <name evidence="1" type="ORF">ABDJ40_02030</name>
</gene>
<dbReference type="RefSeq" id="WP_347605457.1">
    <property type="nucleotide sequence ID" value="NZ_JBDPZC010000001.1"/>
</dbReference>
<sequence length="258" mass="27765">MENELLEKAFRIHQRLCNLEKDESAKGAGGKPPQANSNVAGHAAGFMVAEDGSSYEELGFLIDRGASPRLVHLGDLTVQGDITGKWLAKISRSLGCKKPVHDLIVVGNLKVLGDLIDDVGLGLSVSGDVACNFLDSGRGHKEVLGNLTSIFGILGRGNDGMLKVGGVVNAPYIVVDDQQMPRTAQCEYIYIEGAEGFEAESVGIGRSTGAKHGWGWHYYDDPQSYLKPEVLSEEDGFDPYGFFDLVKSGLNPFLPPSR</sequence>
<evidence type="ECO:0000313" key="2">
    <source>
        <dbReference type="Proteomes" id="UP001462640"/>
    </source>
</evidence>
<keyword evidence="2" id="KW-1185">Reference proteome</keyword>
<dbReference type="EMBL" id="JBDPZC010000001">
    <property type="protein sequence ID" value="MEO3711540.1"/>
    <property type="molecule type" value="Genomic_DNA"/>
</dbReference>
<dbReference type="Proteomes" id="UP001462640">
    <property type="component" value="Unassembled WGS sequence"/>
</dbReference>
<organism evidence="1 2">
    <name type="scientific">Roseateles flavus</name>
    <dbReference type="NCBI Taxonomy" id="3149041"/>
    <lineage>
        <taxon>Bacteria</taxon>
        <taxon>Pseudomonadati</taxon>
        <taxon>Pseudomonadota</taxon>
        <taxon>Betaproteobacteria</taxon>
        <taxon>Burkholderiales</taxon>
        <taxon>Sphaerotilaceae</taxon>
        <taxon>Roseateles</taxon>
    </lineage>
</organism>
<accession>A0ABV0G920</accession>